<keyword evidence="13" id="KW-1185">Reference proteome</keyword>
<dbReference type="GO" id="GO:0015293">
    <property type="term" value="F:symporter activity"/>
    <property type="evidence" value="ECO:0007669"/>
    <property type="project" value="TreeGrafter"/>
</dbReference>
<accession>A0A1C7NMN3</accession>
<feature type="transmembrane region" description="Helical" evidence="8">
    <location>
        <begin position="455"/>
        <end position="473"/>
    </location>
</feature>
<dbReference type="OrthoDB" id="6075923at2759"/>
<dbReference type="InterPro" id="IPR011642">
    <property type="entry name" value="Gate_dom"/>
</dbReference>
<feature type="domain" description="Concentrative nucleoside transporter C-terminal" evidence="10">
    <location>
        <begin position="363"/>
        <end position="571"/>
    </location>
</feature>
<evidence type="ECO:0000259" key="10">
    <source>
        <dbReference type="Pfam" id="PF07662"/>
    </source>
</evidence>
<evidence type="ECO:0000256" key="1">
    <source>
        <dbReference type="ARBA" id="ARBA00004651"/>
    </source>
</evidence>
<keyword evidence="6 8" id="KW-0472">Membrane</keyword>
<dbReference type="PANTHER" id="PTHR10590:SF4">
    <property type="entry name" value="SOLUTE CARRIER FAMILY 28 MEMBER 3"/>
    <property type="match status" value="1"/>
</dbReference>
<dbReference type="Pfam" id="PF07662">
    <property type="entry name" value="Nucleos_tra2_C"/>
    <property type="match status" value="1"/>
</dbReference>
<keyword evidence="4 8" id="KW-0812">Transmembrane</keyword>
<feature type="domain" description="Nucleoside transporter/FeoB GTPase Gate" evidence="11">
    <location>
        <begin position="258"/>
        <end position="357"/>
    </location>
</feature>
<dbReference type="InParanoid" id="A0A1C7NMN3"/>
<reference evidence="12 13" key="1">
    <citation type="submission" date="2016-03" db="EMBL/GenBank/DDBJ databases">
        <title>Choanephora cucurbitarum.</title>
        <authorList>
            <person name="Min B."/>
            <person name="Park H."/>
            <person name="Park J.-H."/>
            <person name="Shin H.-D."/>
            <person name="Choi I.-G."/>
        </authorList>
    </citation>
    <scope>NUCLEOTIDE SEQUENCE [LARGE SCALE GENOMIC DNA]</scope>
    <source>
        <strain evidence="12 13">KUS-F28377</strain>
    </source>
</reference>
<evidence type="ECO:0000259" key="9">
    <source>
        <dbReference type="Pfam" id="PF01773"/>
    </source>
</evidence>
<dbReference type="InterPro" id="IPR008276">
    <property type="entry name" value="C_nuclsd_transpt"/>
</dbReference>
<proteinExistence type="inferred from homology"/>
<dbReference type="AlphaFoldDB" id="A0A1C7NMN3"/>
<dbReference type="InterPro" id="IPR011657">
    <property type="entry name" value="CNT_C_dom"/>
</dbReference>
<evidence type="ECO:0000259" key="11">
    <source>
        <dbReference type="Pfam" id="PF07670"/>
    </source>
</evidence>
<dbReference type="EMBL" id="LUGH01000059">
    <property type="protein sequence ID" value="OBZ90210.1"/>
    <property type="molecule type" value="Genomic_DNA"/>
</dbReference>
<evidence type="ECO:0000256" key="3">
    <source>
        <dbReference type="ARBA" id="ARBA00022475"/>
    </source>
</evidence>
<evidence type="ECO:0000256" key="6">
    <source>
        <dbReference type="ARBA" id="ARBA00023136"/>
    </source>
</evidence>
<feature type="transmembrane region" description="Helical" evidence="8">
    <location>
        <begin position="289"/>
        <end position="309"/>
    </location>
</feature>
<dbReference type="GO" id="GO:0005337">
    <property type="term" value="F:nucleoside transmembrane transporter activity"/>
    <property type="evidence" value="ECO:0007669"/>
    <property type="project" value="InterPro"/>
</dbReference>
<evidence type="ECO:0000256" key="4">
    <source>
        <dbReference type="ARBA" id="ARBA00022692"/>
    </source>
</evidence>
<dbReference type="Pfam" id="PF01773">
    <property type="entry name" value="Nucleos_tra2_N"/>
    <property type="match status" value="1"/>
</dbReference>
<gene>
    <name evidence="12" type="primary">Slc28a3</name>
    <name evidence="12" type="ORF">A0J61_01758</name>
</gene>
<dbReference type="Pfam" id="PF07670">
    <property type="entry name" value="Gate"/>
    <property type="match status" value="1"/>
</dbReference>
<sequence>MQQKEKDNDHLAVSVKDGEQSEATHEQDGDRRAQSVSSVSFISSTTSNRWIDRLKKTAFKYRLYIHIVLWLLMSGFVCAAYVLQVPKGYNQELLVLGLLYGFISLRLLSRHLSFDPIIYPWYSITQKSLFYLNHHLSDRIRTIGYAACVMGIIIATVLAFPEKQESPRLKRLVSLLGMLVFISCTYASSKNRKAIRWNTIFTALLFQFLLALFVFHTSVGQDLFNWILQFAVGYMHKASYGAEFLFGTAAVNANTFALNLFPVIIFFNSTVQMLFYVGALQWIFRKLSIVFMAFLDISGVEAIVAAATIKPFLGACENALLIEPFAPKLTRSEIHQIMTCGFATVSGSTLYIYTSMGVSGQALITSCIMSIPSSIAVSKLRYPETELSETREARGIVIEIKDDVSNIVHAATKGATAGIHIALTIGACVITVLATLYAVNAFLTWLGQFLNIPELTLQLITGYLFVPIAWFIGADNQDVVKVGSLMAIKIWSNEFIAFREMIDVYKGQLTPKSELVATYALCGFANLGTVGMQIGVLSAIAPKRSDAISEIAISALICGSISTWLSAAMAGMLV</sequence>
<feature type="transmembrane region" description="Helical" evidence="8">
    <location>
        <begin position="551"/>
        <end position="573"/>
    </location>
</feature>
<comment type="similarity">
    <text evidence="2">Belongs to the concentrative nucleoside transporter (CNT) (TC 2.A.41) family.</text>
</comment>
<organism evidence="12 13">
    <name type="scientific">Choanephora cucurbitarum</name>
    <dbReference type="NCBI Taxonomy" id="101091"/>
    <lineage>
        <taxon>Eukaryota</taxon>
        <taxon>Fungi</taxon>
        <taxon>Fungi incertae sedis</taxon>
        <taxon>Mucoromycota</taxon>
        <taxon>Mucoromycotina</taxon>
        <taxon>Mucoromycetes</taxon>
        <taxon>Mucorales</taxon>
        <taxon>Mucorineae</taxon>
        <taxon>Choanephoraceae</taxon>
        <taxon>Choanephoroideae</taxon>
        <taxon>Choanephora</taxon>
    </lineage>
</organism>
<dbReference type="Proteomes" id="UP000093000">
    <property type="component" value="Unassembled WGS sequence"/>
</dbReference>
<comment type="subcellular location">
    <subcellularLocation>
        <location evidence="1">Cell membrane</location>
        <topology evidence="1">Multi-pass membrane protein</topology>
    </subcellularLocation>
</comment>
<feature type="transmembrane region" description="Helical" evidence="8">
    <location>
        <begin position="63"/>
        <end position="83"/>
    </location>
</feature>
<dbReference type="PANTHER" id="PTHR10590">
    <property type="entry name" value="SODIUM/NUCLEOSIDE COTRANSPORTER"/>
    <property type="match status" value="1"/>
</dbReference>
<evidence type="ECO:0000313" key="13">
    <source>
        <dbReference type="Proteomes" id="UP000093000"/>
    </source>
</evidence>
<dbReference type="GO" id="GO:0005886">
    <property type="term" value="C:plasma membrane"/>
    <property type="evidence" value="ECO:0007669"/>
    <property type="project" value="UniProtKB-SubCell"/>
</dbReference>
<feature type="transmembrane region" description="Helical" evidence="8">
    <location>
        <begin position="516"/>
        <end position="539"/>
    </location>
</feature>
<evidence type="ECO:0000256" key="2">
    <source>
        <dbReference type="ARBA" id="ARBA00009033"/>
    </source>
</evidence>
<dbReference type="STRING" id="101091.A0A1C7NMN3"/>
<feature type="transmembrane region" description="Helical" evidence="8">
    <location>
        <begin position="142"/>
        <end position="160"/>
    </location>
</feature>
<evidence type="ECO:0000313" key="12">
    <source>
        <dbReference type="EMBL" id="OBZ90210.1"/>
    </source>
</evidence>
<evidence type="ECO:0000256" key="8">
    <source>
        <dbReference type="SAM" id="Phobius"/>
    </source>
</evidence>
<feature type="domain" description="Concentrative nucleoside transporter N-terminal" evidence="9">
    <location>
        <begin position="176"/>
        <end position="248"/>
    </location>
</feature>
<keyword evidence="5 8" id="KW-1133">Transmembrane helix</keyword>
<feature type="transmembrane region" description="Helical" evidence="8">
    <location>
        <begin position="419"/>
        <end position="443"/>
    </location>
</feature>
<feature type="transmembrane region" description="Helical" evidence="8">
    <location>
        <begin position="200"/>
        <end position="219"/>
    </location>
</feature>
<evidence type="ECO:0000256" key="5">
    <source>
        <dbReference type="ARBA" id="ARBA00022989"/>
    </source>
</evidence>
<evidence type="ECO:0000256" key="7">
    <source>
        <dbReference type="SAM" id="MobiDB-lite"/>
    </source>
</evidence>
<protein>
    <submittedName>
        <fullName evidence="12">Solute carrier family 28 member 3</fullName>
    </submittedName>
</protein>
<comment type="caution">
    <text evidence="12">The sequence shown here is derived from an EMBL/GenBank/DDBJ whole genome shotgun (WGS) entry which is preliminary data.</text>
</comment>
<feature type="region of interest" description="Disordered" evidence="7">
    <location>
        <begin position="1"/>
        <end position="32"/>
    </location>
</feature>
<dbReference type="InterPro" id="IPR002668">
    <property type="entry name" value="CNT_N_dom"/>
</dbReference>
<name>A0A1C7NMN3_9FUNG</name>
<keyword evidence="3" id="KW-1003">Cell membrane</keyword>